<evidence type="ECO:0000256" key="3">
    <source>
        <dbReference type="PIRNR" id="PIRNR002070"/>
    </source>
</evidence>
<dbReference type="GeneID" id="89634199"/>
<keyword evidence="1 2" id="KW-0238">DNA-binding</keyword>
<organism evidence="5 6">
    <name type="scientific">Lactococcus lactis subsp. lactis</name>
    <name type="common">Streptococcus lactis</name>
    <dbReference type="NCBI Taxonomy" id="1360"/>
    <lineage>
        <taxon>Bacteria</taxon>
        <taxon>Bacillati</taxon>
        <taxon>Bacillota</taxon>
        <taxon>Bacilli</taxon>
        <taxon>Lactobacillales</taxon>
        <taxon>Streptococcaceae</taxon>
        <taxon>Lactococcus</taxon>
    </lineage>
</organism>
<comment type="caution">
    <text evidence="2">Lacks conserved residue(s) required for the propagation of feature annotation.</text>
</comment>
<comment type="subunit">
    <text evidence="2">Homotetramer.</text>
</comment>
<proteinExistence type="inferred from homology"/>
<dbReference type="RefSeq" id="WP_109991259.1">
    <property type="nucleotide sequence ID" value="NZ_CP028160.1"/>
</dbReference>
<dbReference type="SUPFAM" id="SSF50249">
    <property type="entry name" value="Nucleic acid-binding proteins"/>
    <property type="match status" value="1"/>
</dbReference>
<sequence length="146" mass="16300">MNNTHQIGRLTKDLELKKTPANKSYVHFSIAVNRKFKNADGNYEADFIPCILWGEKAEILAKYASKGHRIGIEGELRTRTYKDTSGVKRFSMEVLVNHFEFLESKGSQVGNGTSNALASTQESNQTTAEELFGGTPMEIDPNDLPF</sequence>
<dbReference type="PANTHER" id="PTHR10302:SF27">
    <property type="entry name" value="SINGLE-STRANDED DNA-BINDING PROTEIN"/>
    <property type="match status" value="1"/>
</dbReference>
<protein>
    <recommendedName>
        <fullName evidence="2 3">Single-stranded DNA-binding protein</fullName>
        <shortName evidence="2">SSB</shortName>
    </recommendedName>
</protein>
<dbReference type="EMBL" id="CP028160">
    <property type="protein sequence ID" value="AWN66572.1"/>
    <property type="molecule type" value="Genomic_DNA"/>
</dbReference>
<dbReference type="Pfam" id="PF00436">
    <property type="entry name" value="SSB"/>
    <property type="match status" value="1"/>
</dbReference>
<evidence type="ECO:0000256" key="1">
    <source>
        <dbReference type="ARBA" id="ARBA00023125"/>
    </source>
</evidence>
<dbReference type="InterPro" id="IPR011344">
    <property type="entry name" value="ssDNA-bd"/>
</dbReference>
<dbReference type="InterPro" id="IPR012340">
    <property type="entry name" value="NA-bd_OB-fold"/>
</dbReference>
<name>A0A2Z3KFU1_LACLL</name>
<evidence type="ECO:0000313" key="6">
    <source>
        <dbReference type="Proteomes" id="UP000245919"/>
    </source>
</evidence>
<evidence type="ECO:0000313" key="5">
    <source>
        <dbReference type="EMBL" id="AWN66572.1"/>
    </source>
</evidence>
<dbReference type="AlphaFoldDB" id="A0A2Z3KFU1"/>
<feature type="compositionally biased region" description="Polar residues" evidence="4">
    <location>
        <begin position="108"/>
        <end position="128"/>
    </location>
</feature>
<accession>A0A2Z3KFU1</accession>
<evidence type="ECO:0000256" key="2">
    <source>
        <dbReference type="HAMAP-Rule" id="MF_00984"/>
    </source>
</evidence>
<gene>
    <name evidence="5" type="ORF">LL14B4_10445</name>
</gene>
<dbReference type="Gene3D" id="2.40.50.140">
    <property type="entry name" value="Nucleic acid-binding proteins"/>
    <property type="match status" value="1"/>
</dbReference>
<feature type="region of interest" description="Disordered" evidence="4">
    <location>
        <begin position="108"/>
        <end position="146"/>
    </location>
</feature>
<dbReference type="HAMAP" id="MF_00984">
    <property type="entry name" value="SSB"/>
    <property type="match status" value="1"/>
</dbReference>
<dbReference type="NCBIfam" id="TIGR00621">
    <property type="entry name" value="ssb"/>
    <property type="match status" value="1"/>
</dbReference>
<dbReference type="PIRSF" id="PIRSF002070">
    <property type="entry name" value="SSB"/>
    <property type="match status" value="1"/>
</dbReference>
<dbReference type="CDD" id="cd04496">
    <property type="entry name" value="SSB_OBF"/>
    <property type="match status" value="1"/>
</dbReference>
<dbReference type="PANTHER" id="PTHR10302">
    <property type="entry name" value="SINGLE-STRANDED DNA-BINDING PROTEIN"/>
    <property type="match status" value="1"/>
</dbReference>
<dbReference type="InterPro" id="IPR000424">
    <property type="entry name" value="Primosome_PriB/ssb"/>
</dbReference>
<reference evidence="5 6" key="1">
    <citation type="submission" date="2018-03" db="EMBL/GenBank/DDBJ databases">
        <title>Genome sequence of Lactococcus lactis strain 14B4 from almond drupe.</title>
        <authorList>
            <person name="Tran T.D."/>
            <person name="McGarvey J.A."/>
            <person name="Huynh S."/>
            <person name="Parker C.T."/>
        </authorList>
    </citation>
    <scope>NUCLEOTIDE SEQUENCE [LARGE SCALE GENOMIC DNA]</scope>
    <source>
        <strain evidence="5 6">14B4</strain>
    </source>
</reference>
<evidence type="ECO:0000256" key="4">
    <source>
        <dbReference type="SAM" id="MobiDB-lite"/>
    </source>
</evidence>
<dbReference type="GO" id="GO:0006260">
    <property type="term" value="P:DNA replication"/>
    <property type="evidence" value="ECO:0007669"/>
    <property type="project" value="InterPro"/>
</dbReference>
<dbReference type="GO" id="GO:0003697">
    <property type="term" value="F:single-stranded DNA binding"/>
    <property type="evidence" value="ECO:0007669"/>
    <property type="project" value="UniProtKB-UniRule"/>
</dbReference>
<dbReference type="GO" id="GO:0009295">
    <property type="term" value="C:nucleoid"/>
    <property type="evidence" value="ECO:0007669"/>
    <property type="project" value="TreeGrafter"/>
</dbReference>
<dbReference type="Proteomes" id="UP000245919">
    <property type="component" value="Chromosome"/>
</dbReference>
<dbReference type="PROSITE" id="PS50935">
    <property type="entry name" value="SSB"/>
    <property type="match status" value="1"/>
</dbReference>